<protein>
    <submittedName>
        <fullName evidence="2">Putative mannosyltransferase</fullName>
    </submittedName>
</protein>
<keyword evidence="2" id="KW-0808">Transferase</keyword>
<feature type="transmembrane region" description="Helical" evidence="1">
    <location>
        <begin position="127"/>
        <end position="145"/>
    </location>
</feature>
<dbReference type="OrthoDB" id="3348156at2"/>
<keyword evidence="3" id="KW-1185">Reference proteome</keyword>
<keyword evidence="1" id="KW-0472">Membrane</keyword>
<proteinExistence type="predicted"/>
<evidence type="ECO:0000313" key="3">
    <source>
        <dbReference type="Proteomes" id="UP000217153"/>
    </source>
</evidence>
<dbReference type="RefSeq" id="WP_095681120.1">
    <property type="nucleotide sequence ID" value="NZ_CP016768.2"/>
</dbReference>
<sequence length="413" mass="47377">MASRNKTQKAKKENALPLVLISLTVGVLALLQNKYGRASDIYGFYGMHFYDGQHLWPFSEKILEGDTTIQHPVEYPALTGLIMWLISFLVSPSPTAIYSYYRITAAFQIVLLSICAYLVFKLSQKKYSYYFVLAPAVLYSLNRNWDIWAMAAMLLSIYLFEKKRFQLSAILLAVSIATKFFPIVLMLPIMVILLRNRQISIFIKYSLTTLSTWLIINLPFALINFDGWAYFYKFSAERGLGSASFYEITSILMPMAKFNSAHFYVLNLITLILVTYFLLKLKSIPNLSATSFFVMFGFILFNKQYSMQYVIWLSALAVISMPYIKKQHQDLLIYVYVLWQASELAFQYSFFQKLLTDVYANSATPMTITVSNTTFAYVGAVRYFLAVAFALLLARFVYLKNSADTAIKDKSIL</sequence>
<reference evidence="3" key="1">
    <citation type="submission" date="2016-10" db="EMBL/GenBank/DDBJ databases">
        <title>High microdiversification within the ubiquitous acI lineage of Actinobacteria.</title>
        <authorList>
            <person name="Neuenschwander S.M."/>
            <person name="Salcher M."/>
            <person name="Ghai R."/>
            <person name="Pernthaler J."/>
        </authorList>
    </citation>
    <scope>NUCLEOTIDE SEQUENCE [LARGE SCALE GENOMIC DNA]</scope>
</reference>
<accession>A0A249JZ73</accession>
<dbReference type="Proteomes" id="UP000217153">
    <property type="component" value="Chromosome"/>
</dbReference>
<feature type="transmembrane region" description="Helical" evidence="1">
    <location>
        <begin position="284"/>
        <end position="301"/>
    </location>
</feature>
<dbReference type="KEGG" id="abam:B1s21122_05760"/>
<dbReference type="EMBL" id="CP016768">
    <property type="protein sequence ID" value="ASY09815.1"/>
    <property type="molecule type" value="Genomic_DNA"/>
</dbReference>
<feature type="transmembrane region" description="Helical" evidence="1">
    <location>
        <begin position="205"/>
        <end position="225"/>
    </location>
</feature>
<feature type="transmembrane region" description="Helical" evidence="1">
    <location>
        <begin position="331"/>
        <end position="351"/>
    </location>
</feature>
<evidence type="ECO:0000313" key="2">
    <source>
        <dbReference type="EMBL" id="ASY09815.1"/>
    </source>
</evidence>
<feature type="transmembrane region" description="Helical" evidence="1">
    <location>
        <begin position="375"/>
        <end position="398"/>
    </location>
</feature>
<name>A0A249JZ73_9ACTN</name>
<gene>
    <name evidence="2" type="ORF">B1s21122_05760</name>
</gene>
<keyword evidence="2" id="KW-0328">Glycosyltransferase</keyword>
<evidence type="ECO:0000256" key="1">
    <source>
        <dbReference type="SAM" id="Phobius"/>
    </source>
</evidence>
<keyword evidence="1" id="KW-1133">Transmembrane helix</keyword>
<keyword evidence="1" id="KW-0812">Transmembrane</keyword>
<dbReference type="AlphaFoldDB" id="A0A249JZ73"/>
<feature type="transmembrane region" description="Helical" evidence="1">
    <location>
        <begin position="100"/>
        <end position="120"/>
    </location>
</feature>
<feature type="transmembrane region" description="Helical" evidence="1">
    <location>
        <begin position="165"/>
        <end position="193"/>
    </location>
</feature>
<feature type="transmembrane region" description="Helical" evidence="1">
    <location>
        <begin position="261"/>
        <end position="279"/>
    </location>
</feature>
<organism evidence="2 3">
    <name type="scientific">Candidatus Nanopelagicus limnae</name>
    <dbReference type="NCBI Taxonomy" id="1884634"/>
    <lineage>
        <taxon>Bacteria</taxon>
        <taxon>Bacillati</taxon>
        <taxon>Actinomycetota</taxon>
        <taxon>Actinomycetes</taxon>
        <taxon>Candidatus Nanopelagicales</taxon>
        <taxon>Candidatus Nanopelagicaceae</taxon>
        <taxon>Candidatus Nanopelagicus</taxon>
    </lineage>
</organism>
<feature type="transmembrane region" description="Helical" evidence="1">
    <location>
        <begin position="307"/>
        <end position="324"/>
    </location>
</feature>
<dbReference type="GO" id="GO:0016757">
    <property type="term" value="F:glycosyltransferase activity"/>
    <property type="evidence" value="ECO:0007669"/>
    <property type="project" value="UniProtKB-KW"/>
</dbReference>